<protein>
    <recommendedName>
        <fullName evidence="3">Right handed beta helix domain-containing protein</fullName>
    </recommendedName>
</protein>
<dbReference type="Proteomes" id="UP001165090">
    <property type="component" value="Unassembled WGS sequence"/>
</dbReference>
<reference evidence="1 2" key="1">
    <citation type="journal article" date="2023" name="IScience">
        <title>Expanded male sex-determining region conserved during the evolution of homothallism in the green alga Volvox.</title>
        <authorList>
            <person name="Yamamoto K."/>
            <person name="Matsuzaki R."/>
            <person name="Mahakham W."/>
            <person name="Heman W."/>
            <person name="Sekimoto H."/>
            <person name="Kawachi M."/>
            <person name="Minakuchi Y."/>
            <person name="Toyoda A."/>
            <person name="Nozaki H."/>
        </authorList>
    </citation>
    <scope>NUCLEOTIDE SEQUENCE [LARGE SCALE GENOMIC DNA]</scope>
    <source>
        <strain evidence="1 2">NIES-4468</strain>
    </source>
</reference>
<proteinExistence type="predicted"/>
<comment type="caution">
    <text evidence="1">The sequence shown here is derived from an EMBL/GenBank/DDBJ whole genome shotgun (WGS) entry which is preliminary data.</text>
</comment>
<organism evidence="1 2">
    <name type="scientific">Volvox africanus</name>
    <dbReference type="NCBI Taxonomy" id="51714"/>
    <lineage>
        <taxon>Eukaryota</taxon>
        <taxon>Viridiplantae</taxon>
        <taxon>Chlorophyta</taxon>
        <taxon>core chlorophytes</taxon>
        <taxon>Chlorophyceae</taxon>
        <taxon>CS clade</taxon>
        <taxon>Chlamydomonadales</taxon>
        <taxon>Volvocaceae</taxon>
        <taxon>Volvox</taxon>
    </lineage>
</organism>
<gene>
    <name evidence="1" type="ORF">VaNZ11_006894</name>
</gene>
<feature type="non-terminal residue" evidence="1">
    <location>
        <position position="269"/>
    </location>
</feature>
<dbReference type="PANTHER" id="PTHR19862">
    <property type="entry name" value="WD REPEAT-CONTAINING PROTEIN 48"/>
    <property type="match status" value="1"/>
</dbReference>
<keyword evidence="2" id="KW-1185">Reference proteome</keyword>
<feature type="non-terminal residue" evidence="1">
    <location>
        <position position="1"/>
    </location>
</feature>
<dbReference type="PANTHER" id="PTHR19862:SF14">
    <property type="entry name" value="WD REPEAT-CONTAINING PROTEIN 48"/>
    <property type="match status" value="1"/>
</dbReference>
<dbReference type="InterPro" id="IPR051246">
    <property type="entry name" value="WDR48"/>
</dbReference>
<dbReference type="EMBL" id="BSDZ01000016">
    <property type="protein sequence ID" value="GLI63824.1"/>
    <property type="molecule type" value="Genomic_DNA"/>
</dbReference>
<evidence type="ECO:0000313" key="1">
    <source>
        <dbReference type="EMBL" id="GLI63824.1"/>
    </source>
</evidence>
<accession>A0ABQ5S269</accession>
<name>A0ABQ5S269_9CHLO</name>
<evidence type="ECO:0008006" key="3">
    <source>
        <dbReference type="Google" id="ProtNLM"/>
    </source>
</evidence>
<sequence>IEDDASEGFGFGSVVFYAENVDTNLTSVEVFGTTMYDIEGGFGSAMAFVTRDGNLLHMDVFNISGSNFTHNKAARHGAAVFINVRTSLGLLHVTQSSRIDNNTAGSFGGAFYIAPLIESLVVEGTSSVSANSADLSGGAFYFEKGIRSISILRGSNVSGNRAFENGGAFCIRGANVNSISVEDNSHVDHNTVDVDVIVESKGGGAFYLQDVSLKQFVLLNGSSMDNNMLIGTAATRRPGSGGALRVDGHLDTLVVRQNSSISNNTAGAG</sequence>
<evidence type="ECO:0000313" key="2">
    <source>
        <dbReference type="Proteomes" id="UP001165090"/>
    </source>
</evidence>